<sequence length="124" mass="14191">MGSVQVGADDYDGMEFWGPPERAVWLTKQGDYIKTWRHRWFVLKQGKVFCFKESMVTRASRPRGIISVANCLTVKGTDDVLLRQNLGRYSLSEFPTSHILGEFSRAKTSLAHPCKKIQSHLNFK</sequence>
<dbReference type="Pfam" id="PF00169">
    <property type="entry name" value="PH"/>
    <property type="match status" value="1"/>
</dbReference>
<protein>
    <submittedName>
        <fullName evidence="2">Pleckstrin homology domain-containing protein 1</fullName>
    </submittedName>
</protein>
<evidence type="ECO:0000313" key="2">
    <source>
        <dbReference type="EMBL" id="GFP87570.1"/>
    </source>
</evidence>
<comment type="caution">
    <text evidence="2">The sequence shown here is derived from an EMBL/GenBank/DDBJ whole genome shotgun (WGS) entry which is preliminary data.</text>
</comment>
<accession>A0A830BIY7</accession>
<proteinExistence type="predicted"/>
<evidence type="ECO:0000313" key="3">
    <source>
        <dbReference type="Proteomes" id="UP000653305"/>
    </source>
</evidence>
<evidence type="ECO:0000259" key="1">
    <source>
        <dbReference type="Pfam" id="PF00169"/>
    </source>
</evidence>
<dbReference type="InterPro" id="IPR051707">
    <property type="entry name" value="PI-Interact_SigTrans_Reg"/>
</dbReference>
<dbReference type="Gene3D" id="2.30.29.30">
    <property type="entry name" value="Pleckstrin-homology domain (PH domain)/Phosphotyrosine-binding domain (PTB)"/>
    <property type="match status" value="1"/>
</dbReference>
<name>A0A830BIY7_9LAMI</name>
<gene>
    <name evidence="2" type="ORF">PHJA_000900700</name>
</gene>
<dbReference type="PANTHER" id="PTHR14336">
    <property type="entry name" value="TANDEM PH DOMAIN CONTAINING PROTEIN"/>
    <property type="match status" value="1"/>
</dbReference>
<dbReference type="AlphaFoldDB" id="A0A830BIY7"/>
<organism evidence="2 3">
    <name type="scientific">Phtheirospermum japonicum</name>
    <dbReference type="NCBI Taxonomy" id="374723"/>
    <lineage>
        <taxon>Eukaryota</taxon>
        <taxon>Viridiplantae</taxon>
        <taxon>Streptophyta</taxon>
        <taxon>Embryophyta</taxon>
        <taxon>Tracheophyta</taxon>
        <taxon>Spermatophyta</taxon>
        <taxon>Magnoliopsida</taxon>
        <taxon>eudicotyledons</taxon>
        <taxon>Gunneridae</taxon>
        <taxon>Pentapetalae</taxon>
        <taxon>asterids</taxon>
        <taxon>lamiids</taxon>
        <taxon>Lamiales</taxon>
        <taxon>Orobanchaceae</taxon>
        <taxon>Orobanchaceae incertae sedis</taxon>
        <taxon>Phtheirospermum</taxon>
    </lineage>
</organism>
<feature type="domain" description="PH" evidence="1">
    <location>
        <begin position="25"/>
        <end position="75"/>
    </location>
</feature>
<keyword evidence="3" id="KW-1185">Reference proteome</keyword>
<dbReference type="PANTHER" id="PTHR14336:SF20">
    <property type="entry name" value="PLECKSTRIN-LIKE (PH) DOMAIN PROTEIN"/>
    <property type="match status" value="1"/>
</dbReference>
<dbReference type="InterPro" id="IPR001849">
    <property type="entry name" value="PH_domain"/>
</dbReference>
<dbReference type="InterPro" id="IPR011993">
    <property type="entry name" value="PH-like_dom_sf"/>
</dbReference>
<dbReference type="FunFam" id="2.30.29.30:FF:000286">
    <property type="entry name" value="PH-protein kinase domain containing protein"/>
    <property type="match status" value="1"/>
</dbReference>
<dbReference type="Proteomes" id="UP000653305">
    <property type="component" value="Unassembled WGS sequence"/>
</dbReference>
<dbReference type="OrthoDB" id="185175at2759"/>
<reference evidence="2" key="1">
    <citation type="submission" date="2020-07" db="EMBL/GenBank/DDBJ databases">
        <title>Ethylene signaling mediates host invasion by parasitic plants.</title>
        <authorList>
            <person name="Yoshida S."/>
        </authorList>
    </citation>
    <scope>NUCLEOTIDE SEQUENCE</scope>
    <source>
        <strain evidence="2">Okayama</strain>
    </source>
</reference>
<dbReference type="EMBL" id="BMAC01000149">
    <property type="protein sequence ID" value="GFP87570.1"/>
    <property type="molecule type" value="Genomic_DNA"/>
</dbReference>
<dbReference type="SUPFAM" id="SSF50729">
    <property type="entry name" value="PH domain-like"/>
    <property type="match status" value="1"/>
</dbReference>